<evidence type="ECO:0000256" key="2">
    <source>
        <dbReference type="ARBA" id="ARBA00022692"/>
    </source>
</evidence>
<keyword evidence="7" id="KW-1185">Reference proteome</keyword>
<accession>A0ABQ6CUR6</accession>
<dbReference type="PANTHER" id="PTHR20855">
    <property type="entry name" value="ADIPOR/PROGESTIN RECEPTOR-RELATED"/>
    <property type="match status" value="1"/>
</dbReference>
<keyword evidence="4 5" id="KW-0472">Membrane</keyword>
<comment type="subcellular location">
    <subcellularLocation>
        <location evidence="1">Membrane</location>
        <topology evidence="1">Multi-pass membrane protein</topology>
    </subcellularLocation>
</comment>
<feature type="transmembrane region" description="Helical" evidence="5">
    <location>
        <begin position="197"/>
        <end position="215"/>
    </location>
</feature>
<dbReference type="Proteomes" id="UP001156882">
    <property type="component" value="Unassembled WGS sequence"/>
</dbReference>
<dbReference type="EMBL" id="BSPC01000069">
    <property type="protein sequence ID" value="GLS23332.1"/>
    <property type="molecule type" value="Genomic_DNA"/>
</dbReference>
<dbReference type="RefSeq" id="WP_284316247.1">
    <property type="nucleotide sequence ID" value="NZ_BSPC01000069.1"/>
</dbReference>
<feature type="transmembrane region" description="Helical" evidence="5">
    <location>
        <begin position="169"/>
        <end position="190"/>
    </location>
</feature>
<dbReference type="PANTHER" id="PTHR20855:SF3">
    <property type="entry name" value="LD03007P"/>
    <property type="match status" value="1"/>
</dbReference>
<name>A0ABQ6CUR6_9HYPH</name>
<feature type="transmembrane region" description="Helical" evidence="5">
    <location>
        <begin position="112"/>
        <end position="131"/>
    </location>
</feature>
<sequence length="221" mass="23685">MISANHPLLSERPYTGGEIAADIAVHGVGIAAAIVGVAVLLWEVAGSREPGVVAAAGVYGFTLLAMLSASALYNAWPMGRLKWLLRRFDLSGIYLLIAGTYTPLLTQLSSKPWAWVLGLVIWTGSLVGIVLKLSLPGRFDRHAIVIYLALGWVGLVASPLLIASFSVETLALIVIGGVIYSLGVLFYLWNSLRFHNVIWHGFVCLAAICHYAAIFRSLGGV</sequence>
<organism evidence="6 7">
    <name type="scientific">Labrys miyagiensis</name>
    <dbReference type="NCBI Taxonomy" id="346912"/>
    <lineage>
        <taxon>Bacteria</taxon>
        <taxon>Pseudomonadati</taxon>
        <taxon>Pseudomonadota</taxon>
        <taxon>Alphaproteobacteria</taxon>
        <taxon>Hyphomicrobiales</taxon>
        <taxon>Xanthobacteraceae</taxon>
        <taxon>Labrys</taxon>
    </lineage>
</organism>
<proteinExistence type="predicted"/>
<reference evidence="7" key="1">
    <citation type="journal article" date="2019" name="Int. J. Syst. Evol. Microbiol.">
        <title>The Global Catalogue of Microorganisms (GCM) 10K type strain sequencing project: providing services to taxonomists for standard genome sequencing and annotation.</title>
        <authorList>
            <consortium name="The Broad Institute Genomics Platform"/>
            <consortium name="The Broad Institute Genome Sequencing Center for Infectious Disease"/>
            <person name="Wu L."/>
            <person name="Ma J."/>
        </authorList>
    </citation>
    <scope>NUCLEOTIDE SEQUENCE [LARGE SCALE GENOMIC DNA]</scope>
    <source>
        <strain evidence="7">NBRC 101365</strain>
    </source>
</reference>
<gene>
    <name evidence="6" type="ORF">GCM10007874_63520</name>
</gene>
<evidence type="ECO:0000256" key="5">
    <source>
        <dbReference type="SAM" id="Phobius"/>
    </source>
</evidence>
<evidence type="ECO:0000313" key="7">
    <source>
        <dbReference type="Proteomes" id="UP001156882"/>
    </source>
</evidence>
<evidence type="ECO:0000256" key="4">
    <source>
        <dbReference type="ARBA" id="ARBA00023136"/>
    </source>
</evidence>
<feature type="transmembrane region" description="Helical" evidence="5">
    <location>
        <begin position="20"/>
        <end position="42"/>
    </location>
</feature>
<protein>
    <submittedName>
        <fullName evidence="6">DNA-binding protein</fullName>
    </submittedName>
</protein>
<keyword evidence="6" id="KW-0238">DNA-binding</keyword>
<feature type="transmembrane region" description="Helical" evidence="5">
    <location>
        <begin position="54"/>
        <end position="76"/>
    </location>
</feature>
<dbReference type="Pfam" id="PF03006">
    <property type="entry name" value="HlyIII"/>
    <property type="match status" value="1"/>
</dbReference>
<feature type="transmembrane region" description="Helical" evidence="5">
    <location>
        <begin position="143"/>
        <end position="163"/>
    </location>
</feature>
<comment type="caution">
    <text evidence="6">The sequence shown here is derived from an EMBL/GenBank/DDBJ whole genome shotgun (WGS) entry which is preliminary data.</text>
</comment>
<evidence type="ECO:0000256" key="3">
    <source>
        <dbReference type="ARBA" id="ARBA00022989"/>
    </source>
</evidence>
<evidence type="ECO:0000256" key="1">
    <source>
        <dbReference type="ARBA" id="ARBA00004141"/>
    </source>
</evidence>
<evidence type="ECO:0000313" key="6">
    <source>
        <dbReference type="EMBL" id="GLS23332.1"/>
    </source>
</evidence>
<dbReference type="InterPro" id="IPR004254">
    <property type="entry name" value="AdipoR/HlyIII-related"/>
</dbReference>
<keyword evidence="3 5" id="KW-1133">Transmembrane helix</keyword>
<feature type="transmembrane region" description="Helical" evidence="5">
    <location>
        <begin position="88"/>
        <end position="106"/>
    </location>
</feature>
<keyword evidence="2 5" id="KW-0812">Transmembrane</keyword>
<dbReference type="GO" id="GO:0003677">
    <property type="term" value="F:DNA binding"/>
    <property type="evidence" value="ECO:0007669"/>
    <property type="project" value="UniProtKB-KW"/>
</dbReference>